<gene>
    <name evidence="3" type="ORF">A9A59_1645</name>
</gene>
<feature type="compositionally biased region" description="Low complexity" evidence="1">
    <location>
        <begin position="198"/>
        <end position="223"/>
    </location>
</feature>
<reference evidence="3 4" key="1">
    <citation type="submission" date="2017-09" db="EMBL/GenBank/DDBJ databases">
        <title>Sequencing the genomes of two abundant thermophiles in Great Basin hot springs: Thermocrinis jamiesonii and novel Chloroflexi Thermoflexus hugenholtzii.</title>
        <authorList>
            <person name="Hedlund B."/>
        </authorList>
    </citation>
    <scope>NUCLEOTIDE SEQUENCE [LARGE SCALE GENOMIC DNA]</scope>
    <source>
        <strain evidence="3 4">G233</strain>
    </source>
</reference>
<evidence type="ECO:0000313" key="3">
    <source>
        <dbReference type="EMBL" id="PFG74419.1"/>
    </source>
</evidence>
<organism evidence="3 4">
    <name type="scientific">Tepidiforma thermophila (strain KCTC 52669 / CGMCC 1.13589 / G233)</name>
    <dbReference type="NCBI Taxonomy" id="2761530"/>
    <lineage>
        <taxon>Bacteria</taxon>
        <taxon>Bacillati</taxon>
        <taxon>Chloroflexota</taxon>
        <taxon>Tepidiformia</taxon>
        <taxon>Tepidiformales</taxon>
        <taxon>Tepidiformaceae</taxon>
        <taxon>Tepidiforma</taxon>
    </lineage>
</organism>
<dbReference type="Gene3D" id="3.40.33.10">
    <property type="entry name" value="CAP"/>
    <property type="match status" value="1"/>
</dbReference>
<dbReference type="RefSeq" id="WP_133117563.1">
    <property type="nucleotide sequence ID" value="NZ_PDJQ01000001.1"/>
</dbReference>
<evidence type="ECO:0000313" key="4">
    <source>
        <dbReference type="Proteomes" id="UP000223071"/>
    </source>
</evidence>
<proteinExistence type="predicted"/>
<keyword evidence="2" id="KW-0732">Signal</keyword>
<evidence type="ECO:0000256" key="1">
    <source>
        <dbReference type="SAM" id="MobiDB-lite"/>
    </source>
</evidence>
<dbReference type="AlphaFoldDB" id="A0A2A9HHY3"/>
<evidence type="ECO:0000256" key="2">
    <source>
        <dbReference type="SAM" id="SignalP"/>
    </source>
</evidence>
<feature type="signal peptide" evidence="2">
    <location>
        <begin position="1"/>
        <end position="28"/>
    </location>
</feature>
<name>A0A2A9HHY3_TEPT2</name>
<comment type="caution">
    <text evidence="3">The sequence shown here is derived from an EMBL/GenBank/DDBJ whole genome shotgun (WGS) entry which is preliminary data.</text>
</comment>
<sequence length="314" mass="32288">MRWLFLPALAAGTALLAAAAALHAPARAAGPCGTSHDALDAEETQFIQLVQAWRDQRVSPSTPLQVSGALNAAAAWFAQWQVDNGAPGGHTDGFGRSWPQRALDCGYSGTTSSGTPYAYGSGEGIRAYAASQPLVISAAQAAADITYPGSGAWASTPSSSLPFKCVGAARASSADGRRVAWVIVIAQYPANQPCPGAVTLPPASPSVTSTPTPTRTPTSTPTATPSPTPTPGPRGDGASVTIWQGWNLVMLPAGPVEQVLARASGCYAAVYRFDGEQWRRYIPGAPGYVNSLRVLDGGPAWVAGTMANCGLILL</sequence>
<dbReference type="Proteomes" id="UP000223071">
    <property type="component" value="Unassembled WGS sequence"/>
</dbReference>
<evidence type="ECO:0008006" key="5">
    <source>
        <dbReference type="Google" id="ProtNLM"/>
    </source>
</evidence>
<feature type="chain" id="PRO_5012879892" description="SCP domain-containing protein" evidence="2">
    <location>
        <begin position="29"/>
        <end position="314"/>
    </location>
</feature>
<accession>A0A2A9HHY3</accession>
<feature type="region of interest" description="Disordered" evidence="1">
    <location>
        <begin position="197"/>
        <end position="237"/>
    </location>
</feature>
<protein>
    <recommendedName>
        <fullName evidence="5">SCP domain-containing protein</fullName>
    </recommendedName>
</protein>
<dbReference type="EMBL" id="PDJQ01000001">
    <property type="protein sequence ID" value="PFG74419.1"/>
    <property type="molecule type" value="Genomic_DNA"/>
</dbReference>
<dbReference type="InterPro" id="IPR035940">
    <property type="entry name" value="CAP_sf"/>
</dbReference>
<keyword evidence="4" id="KW-1185">Reference proteome</keyword>